<feature type="non-terminal residue" evidence="2">
    <location>
        <position position="1"/>
    </location>
</feature>
<keyword evidence="1" id="KW-0472">Membrane</keyword>
<sequence length="114" mass="12590">SFLQAHFRLACLILEIGDSFHTAITIFRFRKTVALTAPISLAFIFGEAVILTAPSFRRLFLRIDPESIHGSRSATVLASMVEFGRAFSLTPAEDDVVFRWMSDSCGDGGCMSVR</sequence>
<dbReference type="Proteomes" id="UP000823674">
    <property type="component" value="Chromosome A02"/>
</dbReference>
<keyword evidence="1" id="KW-0812">Transmembrane</keyword>
<name>A0ABQ7NFB1_BRACM</name>
<reference evidence="2 3" key="1">
    <citation type="submission" date="2021-03" db="EMBL/GenBank/DDBJ databases">
        <authorList>
            <person name="King G.J."/>
            <person name="Bancroft I."/>
            <person name="Baten A."/>
            <person name="Bloomfield J."/>
            <person name="Borpatragohain P."/>
            <person name="He Z."/>
            <person name="Irish N."/>
            <person name="Irwin J."/>
            <person name="Liu K."/>
            <person name="Mauleon R.P."/>
            <person name="Moore J."/>
            <person name="Morris R."/>
            <person name="Ostergaard L."/>
            <person name="Wang B."/>
            <person name="Wells R."/>
        </authorList>
    </citation>
    <scope>NUCLEOTIDE SEQUENCE [LARGE SCALE GENOMIC DNA]</scope>
    <source>
        <strain evidence="2">R-o-18</strain>
        <tissue evidence="2">Leaf</tissue>
    </source>
</reference>
<proteinExistence type="predicted"/>
<organism evidence="2 3">
    <name type="scientific">Brassica rapa subsp. trilocularis</name>
    <dbReference type="NCBI Taxonomy" id="1813537"/>
    <lineage>
        <taxon>Eukaryota</taxon>
        <taxon>Viridiplantae</taxon>
        <taxon>Streptophyta</taxon>
        <taxon>Embryophyta</taxon>
        <taxon>Tracheophyta</taxon>
        <taxon>Spermatophyta</taxon>
        <taxon>Magnoliopsida</taxon>
        <taxon>eudicotyledons</taxon>
        <taxon>Gunneridae</taxon>
        <taxon>Pentapetalae</taxon>
        <taxon>rosids</taxon>
        <taxon>malvids</taxon>
        <taxon>Brassicales</taxon>
        <taxon>Brassicaceae</taxon>
        <taxon>Brassiceae</taxon>
        <taxon>Brassica</taxon>
    </lineage>
</organism>
<accession>A0ABQ7NFB1</accession>
<gene>
    <name evidence="2" type="primary">A02g502870.1_BraROA</name>
    <name evidence="2" type="ORF">IGI04_005906</name>
</gene>
<keyword evidence="1" id="KW-1133">Transmembrane helix</keyword>
<dbReference type="EMBL" id="JADBGQ010000002">
    <property type="protein sequence ID" value="KAG5409587.1"/>
    <property type="molecule type" value="Genomic_DNA"/>
</dbReference>
<evidence type="ECO:0000313" key="2">
    <source>
        <dbReference type="EMBL" id="KAG5409587.1"/>
    </source>
</evidence>
<protein>
    <submittedName>
        <fullName evidence="2">Uncharacterized protein</fullName>
    </submittedName>
</protein>
<comment type="caution">
    <text evidence="2">The sequence shown here is derived from an EMBL/GenBank/DDBJ whole genome shotgun (WGS) entry which is preliminary data.</text>
</comment>
<evidence type="ECO:0000313" key="3">
    <source>
        <dbReference type="Proteomes" id="UP000823674"/>
    </source>
</evidence>
<feature type="transmembrane region" description="Helical" evidence="1">
    <location>
        <begin position="33"/>
        <end position="53"/>
    </location>
</feature>
<keyword evidence="3" id="KW-1185">Reference proteome</keyword>
<evidence type="ECO:0000256" key="1">
    <source>
        <dbReference type="SAM" id="Phobius"/>
    </source>
</evidence>